<feature type="region of interest" description="Disordered" evidence="1">
    <location>
        <begin position="167"/>
        <end position="186"/>
    </location>
</feature>
<dbReference type="Gene3D" id="1.10.287.260">
    <property type="match status" value="1"/>
</dbReference>
<name>A0A804LR18_MAIZE</name>
<dbReference type="Gramene" id="Zm00001eb029920_T001">
    <property type="protein sequence ID" value="Zm00001eb029920_P001"/>
    <property type="gene ID" value="Zm00001eb029920"/>
</dbReference>
<evidence type="ECO:0000256" key="1">
    <source>
        <dbReference type="SAM" id="MobiDB-lite"/>
    </source>
</evidence>
<dbReference type="GO" id="GO:0006351">
    <property type="term" value="P:DNA-templated transcription"/>
    <property type="evidence" value="ECO:0007669"/>
    <property type="project" value="InterPro"/>
</dbReference>
<dbReference type="PANTHER" id="PTHR10102">
    <property type="entry name" value="DNA-DIRECTED RNA POLYMERASE, MITOCHONDRIAL"/>
    <property type="match status" value="1"/>
</dbReference>
<dbReference type="EnsemblPlants" id="Zm00001eb029920_T001">
    <property type="protein sequence ID" value="Zm00001eb029920_P001"/>
    <property type="gene ID" value="Zm00001eb029920"/>
</dbReference>
<dbReference type="GO" id="GO:0003677">
    <property type="term" value="F:DNA binding"/>
    <property type="evidence" value="ECO:0007669"/>
    <property type="project" value="InterPro"/>
</dbReference>
<dbReference type="GO" id="GO:0003899">
    <property type="term" value="F:DNA-directed RNA polymerase activity"/>
    <property type="evidence" value="ECO:0007669"/>
    <property type="project" value="InterPro"/>
</dbReference>
<organism evidence="2 3">
    <name type="scientific">Zea mays</name>
    <name type="common">Maize</name>
    <dbReference type="NCBI Taxonomy" id="4577"/>
    <lineage>
        <taxon>Eukaryota</taxon>
        <taxon>Viridiplantae</taxon>
        <taxon>Streptophyta</taxon>
        <taxon>Embryophyta</taxon>
        <taxon>Tracheophyta</taxon>
        <taxon>Spermatophyta</taxon>
        <taxon>Magnoliopsida</taxon>
        <taxon>Liliopsida</taxon>
        <taxon>Poales</taxon>
        <taxon>Poaceae</taxon>
        <taxon>PACMAD clade</taxon>
        <taxon>Panicoideae</taxon>
        <taxon>Andropogonodae</taxon>
        <taxon>Andropogoneae</taxon>
        <taxon>Tripsacinae</taxon>
        <taxon>Zea</taxon>
    </lineage>
</organism>
<evidence type="ECO:0000313" key="3">
    <source>
        <dbReference type="Proteomes" id="UP000007305"/>
    </source>
</evidence>
<dbReference type="Proteomes" id="UP000007305">
    <property type="component" value="Chromosome 1"/>
</dbReference>
<reference evidence="3" key="1">
    <citation type="submission" date="2015-12" db="EMBL/GenBank/DDBJ databases">
        <title>Update maize B73 reference genome by single molecule sequencing technologies.</title>
        <authorList>
            <consortium name="Maize Genome Sequencing Project"/>
            <person name="Ware D."/>
        </authorList>
    </citation>
    <scope>NUCLEOTIDE SEQUENCE [LARGE SCALE GENOMIC DNA]</scope>
    <source>
        <strain evidence="3">cv. B73</strain>
    </source>
</reference>
<proteinExistence type="predicted"/>
<reference evidence="2" key="3">
    <citation type="submission" date="2021-05" db="UniProtKB">
        <authorList>
            <consortium name="EnsemblPlants"/>
        </authorList>
    </citation>
    <scope>IDENTIFICATION</scope>
    <source>
        <strain evidence="2">cv. B73</strain>
    </source>
</reference>
<dbReference type="InterPro" id="IPR002092">
    <property type="entry name" value="DNA-dir_Rpol_phage-type"/>
</dbReference>
<protein>
    <submittedName>
        <fullName evidence="2">Uncharacterized protein</fullName>
    </submittedName>
</protein>
<dbReference type="InterPro" id="IPR024075">
    <property type="entry name" value="DNA-dir_RNA_pol_helix_hairp_sf"/>
</dbReference>
<dbReference type="AlphaFoldDB" id="A0A804LR18"/>
<reference evidence="2" key="2">
    <citation type="submission" date="2019-07" db="EMBL/GenBank/DDBJ databases">
        <authorList>
            <person name="Seetharam A."/>
            <person name="Woodhouse M."/>
            <person name="Cannon E."/>
        </authorList>
    </citation>
    <scope>NUCLEOTIDE SEQUENCE [LARGE SCALE GENOMIC DNA]</scope>
    <source>
        <strain evidence="2">cv. B73</strain>
    </source>
</reference>
<evidence type="ECO:0000313" key="2">
    <source>
        <dbReference type="EnsemblPlants" id="Zm00001eb029920_P001"/>
    </source>
</evidence>
<accession>A0A804LR18</accession>
<sequence>MRRRTCRPSKRCGGWDIILGCPPKGGEAEVDGIGARTNYGVGGLPEKAGRAADGEGPGRAAKVGGGATPREIWRLANAPERAPTPEPGGPWLEPCAVGCARRTTTATTETTPWISARSGSGARWQAARRGRKGDILGSTKWRLNRRVHDVVDTIWSQGGGIAGLVDKANIPLPERPESEDPDEMQK</sequence>
<keyword evidence="3" id="KW-1185">Reference proteome</keyword>
<dbReference type="PANTHER" id="PTHR10102:SF1">
    <property type="entry name" value="DNA-DIRECTED RNA POLYMERASE 3, CHLOROPLASTIC"/>
    <property type="match status" value="1"/>
</dbReference>
<dbReference type="InParanoid" id="A0A804LR18"/>
<feature type="compositionally biased region" description="Basic and acidic residues" evidence="1">
    <location>
        <begin position="174"/>
        <end position="186"/>
    </location>
</feature>